<evidence type="ECO:0000259" key="2">
    <source>
        <dbReference type="SMART" id="SM01217"/>
    </source>
</evidence>
<dbReference type="PRINTS" id="PR00133">
    <property type="entry name" value="GLHYDRLASE3"/>
</dbReference>
<organism evidence="3 4">
    <name type="scientific">Listeria weihenstephanensis</name>
    <dbReference type="NCBI Taxonomy" id="1006155"/>
    <lineage>
        <taxon>Bacteria</taxon>
        <taxon>Bacillati</taxon>
        <taxon>Bacillota</taxon>
        <taxon>Bacilli</taxon>
        <taxon>Bacillales</taxon>
        <taxon>Listeriaceae</taxon>
        <taxon>Listeria</taxon>
    </lineage>
</organism>
<evidence type="ECO:0000313" key="4">
    <source>
        <dbReference type="Proteomes" id="UP000223060"/>
    </source>
</evidence>
<dbReference type="Gene3D" id="3.40.50.1700">
    <property type="entry name" value="Glycoside hydrolase family 3 C-terminal domain"/>
    <property type="match status" value="1"/>
</dbReference>
<dbReference type="InterPro" id="IPR036962">
    <property type="entry name" value="Glyco_hydro_3_N_sf"/>
</dbReference>
<gene>
    <name evidence="3" type="ORF">UE46_01110</name>
</gene>
<dbReference type="RefSeq" id="WP_036059072.1">
    <property type="nucleotide sequence ID" value="NZ_CP011102.1"/>
</dbReference>
<dbReference type="Proteomes" id="UP000223060">
    <property type="component" value="Chromosome"/>
</dbReference>
<dbReference type="InterPro" id="IPR013783">
    <property type="entry name" value="Ig-like_fold"/>
</dbReference>
<dbReference type="InterPro" id="IPR001764">
    <property type="entry name" value="Glyco_hydro_3_N"/>
</dbReference>
<dbReference type="Gene3D" id="2.60.40.10">
    <property type="entry name" value="Immunoglobulins"/>
    <property type="match status" value="1"/>
</dbReference>
<dbReference type="AlphaFoldDB" id="A0A1S7FR28"/>
<dbReference type="Pfam" id="PF01915">
    <property type="entry name" value="Glyco_hydro_3_C"/>
    <property type="match status" value="1"/>
</dbReference>
<reference evidence="4" key="1">
    <citation type="submission" date="2015-03" db="EMBL/GenBank/DDBJ databases">
        <authorList>
            <person name="Ferrari E."/>
            <person name="Walter M.C."/>
            <person name="Huptas C."/>
            <person name="Scherer S."/>
            <person name="Mueller-Herbst S."/>
        </authorList>
    </citation>
    <scope>NUCLEOTIDE SEQUENCE [LARGE SCALE GENOMIC DNA]</scope>
    <source>
        <strain evidence="4">LWP01</strain>
    </source>
</reference>
<dbReference type="InterPro" id="IPR026891">
    <property type="entry name" value="Fn3-like"/>
</dbReference>
<evidence type="ECO:0000256" key="1">
    <source>
        <dbReference type="ARBA" id="ARBA00022801"/>
    </source>
</evidence>
<dbReference type="KEGG" id="lwi:UE46_01110"/>
<dbReference type="InterPro" id="IPR017853">
    <property type="entry name" value="GH"/>
</dbReference>
<keyword evidence="1" id="KW-0378">Hydrolase</keyword>
<dbReference type="SMART" id="SM01217">
    <property type="entry name" value="Fn3_like"/>
    <property type="match status" value="1"/>
</dbReference>
<feature type="domain" description="Fibronectin type III-like" evidence="2">
    <location>
        <begin position="673"/>
        <end position="742"/>
    </location>
</feature>
<dbReference type="InterPro" id="IPR036881">
    <property type="entry name" value="Glyco_hydro_3_C_sf"/>
</dbReference>
<proteinExistence type="predicted"/>
<dbReference type="SUPFAM" id="SSF51445">
    <property type="entry name" value="(Trans)glycosidases"/>
    <property type="match status" value="1"/>
</dbReference>
<dbReference type="GO" id="GO:0008422">
    <property type="term" value="F:beta-glucosidase activity"/>
    <property type="evidence" value="ECO:0007669"/>
    <property type="project" value="TreeGrafter"/>
</dbReference>
<dbReference type="Pfam" id="PF14310">
    <property type="entry name" value="Fn3-like"/>
    <property type="match status" value="1"/>
</dbReference>
<protein>
    <submittedName>
        <fullName evidence="3">Beta-glucosidase</fullName>
    </submittedName>
</protein>
<dbReference type="Gene3D" id="3.20.20.300">
    <property type="entry name" value="Glycoside hydrolase, family 3, N-terminal domain"/>
    <property type="match status" value="1"/>
</dbReference>
<dbReference type="EMBL" id="CP011102">
    <property type="protein sequence ID" value="AQY49795.1"/>
    <property type="molecule type" value="Genomic_DNA"/>
</dbReference>
<accession>A0A1S7FR28</accession>
<dbReference type="InterPro" id="IPR051915">
    <property type="entry name" value="Cellulose_Degrad_GH3"/>
</dbReference>
<dbReference type="PANTHER" id="PTHR30620:SF123">
    <property type="entry name" value="BETA-XYLOSIDASE"/>
    <property type="match status" value="1"/>
</dbReference>
<evidence type="ECO:0000313" key="3">
    <source>
        <dbReference type="EMBL" id="AQY49795.1"/>
    </source>
</evidence>
<dbReference type="Pfam" id="PF00933">
    <property type="entry name" value="Glyco_hydro_3"/>
    <property type="match status" value="1"/>
</dbReference>
<keyword evidence="4" id="KW-1185">Reference proteome</keyword>
<sequence length="757" mass="82338">MSRYLDYKLDTEERVADLLAQMTLEEKCGQLNQRLYGWQTFERVGESFEVTPKFQEEVAKFGGIGALYGLFRADPWSGMNQENGISRANSARVANQLQKYVIENSRLGIPMLFSEEVPHGHQALDSESYPVNLARGASFNTALQQEIAEAIAAEISDKGVHLALASALDILRDPRWGRAEECFSEDPFLAAEFTKAITTGFQASGQVAVILKHFAAQGEPVGGHNSGPVSIGMRELREIFLPPMVAAAEAGALGVMAAYNEIDGIPCHSNGALLTGILREELGFDGIVMADGCALDRLLAMNPDVRKVGAMALAAGVDLSLWDEVFPNLASAVVSGDLDEAVLDVATSRILRLKFQLGLFENPYAPENVPERAESWRALNLKAARESICLLENRREILPLENAQRIAVIGPNADALYNQLGDYTAPQNLADGVTILQGIKQIAPENTRISYEKGCDIREKIAGGIERASELAKSADTVILVLGGSSARNFDMEFLNNGAVSSKGPNMDAGENVDLADLALPAVQLELFRALKKQGKPVVVVLVQGRPNAIPEISEQADALLTAWYPGAQGGIAVAETLFGIVNPSGKLPVSIPRSSGQLPVYYNQKAGEYKEDYFDERGAALYPFGHGLSYSDFAYQEIHAIHQSRSVAELEAGGKFQFKVTIQNRANRTGSEVVQLYIHDQEASITRRKKELKAFRKVEIGASETVEVTLEIGLAELQIWSNQNRWELETGTVRIFVGGSSVTALETVIEITNGVR</sequence>
<dbReference type="InterPro" id="IPR002772">
    <property type="entry name" value="Glyco_hydro_3_C"/>
</dbReference>
<dbReference type="PANTHER" id="PTHR30620">
    <property type="entry name" value="PERIPLASMIC BETA-GLUCOSIDASE-RELATED"/>
    <property type="match status" value="1"/>
</dbReference>
<dbReference type="SUPFAM" id="SSF52279">
    <property type="entry name" value="Beta-D-glucan exohydrolase, C-terminal domain"/>
    <property type="match status" value="1"/>
</dbReference>
<name>A0A1S7FR28_9LIST</name>
<dbReference type="GO" id="GO:0009251">
    <property type="term" value="P:glucan catabolic process"/>
    <property type="evidence" value="ECO:0007669"/>
    <property type="project" value="TreeGrafter"/>
</dbReference>